<proteinExistence type="predicted"/>
<protein>
    <submittedName>
        <fullName evidence="1">Uncharacterized protein</fullName>
    </submittedName>
</protein>
<evidence type="ECO:0000313" key="2">
    <source>
        <dbReference type="Proteomes" id="UP000638849"/>
    </source>
</evidence>
<evidence type="ECO:0000313" key="1">
    <source>
        <dbReference type="EMBL" id="MBI0312426.1"/>
    </source>
</evidence>
<reference evidence="1 2" key="1">
    <citation type="submission" date="2020-12" db="EMBL/GenBank/DDBJ databases">
        <authorList>
            <person name="Kusuma A.B."/>
            <person name="Nouioui I."/>
            <person name="Goodfellow M."/>
        </authorList>
    </citation>
    <scope>NUCLEOTIDE SEQUENCE [LARGE SCALE GENOMIC DNA]</scope>
    <source>
        <strain evidence="1 2">DSM 41764</strain>
    </source>
</reference>
<accession>A0ABS0R4W3</accession>
<keyword evidence="2" id="KW-1185">Reference proteome</keyword>
<organism evidence="1 2">
    <name type="scientific">Streptomyces javensis</name>
    <dbReference type="NCBI Taxonomy" id="114698"/>
    <lineage>
        <taxon>Bacteria</taxon>
        <taxon>Bacillati</taxon>
        <taxon>Actinomycetota</taxon>
        <taxon>Actinomycetes</taxon>
        <taxon>Kitasatosporales</taxon>
        <taxon>Streptomycetaceae</taxon>
        <taxon>Streptomyces</taxon>
        <taxon>Streptomyces violaceusniger group</taxon>
    </lineage>
</organism>
<sequence length="69" mass="7522">MAVVPGLGHSPDDSVEASRLTQRLAFRRVMALHRHENSNPLLGTMIHALRGAVPADEPYAHATRGEQPD</sequence>
<gene>
    <name evidence="1" type="ORF">JBF12_05260</name>
</gene>
<dbReference type="Proteomes" id="UP000638849">
    <property type="component" value="Unassembled WGS sequence"/>
</dbReference>
<comment type="caution">
    <text evidence="1">The sequence shown here is derived from an EMBL/GenBank/DDBJ whole genome shotgun (WGS) entry which is preliminary data.</text>
</comment>
<name>A0ABS0R4W3_9ACTN</name>
<dbReference type="EMBL" id="JAEEAQ010000029">
    <property type="protein sequence ID" value="MBI0312426.1"/>
    <property type="molecule type" value="Genomic_DNA"/>
</dbReference>